<dbReference type="EMBL" id="HACA01000913">
    <property type="protein sequence ID" value="CDW18274.1"/>
    <property type="molecule type" value="Transcribed_RNA"/>
</dbReference>
<sequence length="46" mass="5196">MIINNLWLKRRGGGGGGFVEEQVSSVNIIIRLTVDKSHVSSFFYRN</sequence>
<evidence type="ECO:0000313" key="1">
    <source>
        <dbReference type="EMBL" id="CDW18274.1"/>
    </source>
</evidence>
<reference evidence="1" key="1">
    <citation type="submission" date="2014-05" db="EMBL/GenBank/DDBJ databases">
        <authorList>
            <person name="Chronopoulou M."/>
        </authorList>
    </citation>
    <scope>NUCLEOTIDE SEQUENCE</scope>
    <source>
        <tissue evidence="1">Whole organism</tissue>
    </source>
</reference>
<accession>A0A0K2SX05</accession>
<proteinExistence type="predicted"/>
<name>A0A0K2SX05_LEPSM</name>
<organism evidence="1">
    <name type="scientific">Lepeophtheirus salmonis</name>
    <name type="common">Salmon louse</name>
    <name type="synonym">Caligus salmonis</name>
    <dbReference type="NCBI Taxonomy" id="72036"/>
    <lineage>
        <taxon>Eukaryota</taxon>
        <taxon>Metazoa</taxon>
        <taxon>Ecdysozoa</taxon>
        <taxon>Arthropoda</taxon>
        <taxon>Crustacea</taxon>
        <taxon>Multicrustacea</taxon>
        <taxon>Hexanauplia</taxon>
        <taxon>Copepoda</taxon>
        <taxon>Siphonostomatoida</taxon>
        <taxon>Caligidae</taxon>
        <taxon>Lepeophtheirus</taxon>
    </lineage>
</organism>
<protein>
    <submittedName>
        <fullName evidence="1">Uncharacterized protein</fullName>
    </submittedName>
</protein>
<dbReference type="AlphaFoldDB" id="A0A0K2SX05"/>